<sequence length="87" mass="9538">MAVVNKWGATDIVADQWISTGIMRIDFQRPGGLIKTADYCVFCQPLVSGQRCVVTGMYSTYFTVEVRNGSGALANLGFSFQMVGNNY</sequence>
<evidence type="ECO:0000313" key="1">
    <source>
        <dbReference type="EMBL" id="MPN02008.1"/>
    </source>
</evidence>
<organism evidence="1">
    <name type="scientific">bioreactor metagenome</name>
    <dbReference type="NCBI Taxonomy" id="1076179"/>
    <lineage>
        <taxon>unclassified sequences</taxon>
        <taxon>metagenomes</taxon>
        <taxon>ecological metagenomes</taxon>
    </lineage>
</organism>
<reference evidence="1" key="1">
    <citation type="submission" date="2019-08" db="EMBL/GenBank/DDBJ databases">
        <authorList>
            <person name="Kucharzyk K."/>
            <person name="Murdoch R.W."/>
            <person name="Higgins S."/>
            <person name="Loffler F."/>
        </authorList>
    </citation>
    <scope>NUCLEOTIDE SEQUENCE</scope>
</reference>
<dbReference type="EMBL" id="VSSQ01047976">
    <property type="protein sequence ID" value="MPN02008.1"/>
    <property type="molecule type" value="Genomic_DNA"/>
</dbReference>
<comment type="caution">
    <text evidence="1">The sequence shown here is derived from an EMBL/GenBank/DDBJ whole genome shotgun (WGS) entry which is preliminary data.</text>
</comment>
<gene>
    <name evidence="1" type="ORF">SDC9_149221</name>
</gene>
<name>A0A645EJ09_9ZZZZ</name>
<protein>
    <submittedName>
        <fullName evidence="1">Uncharacterized protein</fullName>
    </submittedName>
</protein>
<proteinExistence type="predicted"/>
<dbReference type="AlphaFoldDB" id="A0A645EJ09"/>
<accession>A0A645EJ09</accession>